<organism evidence="2 3">
    <name type="scientific">Candidatus Desantisbacteria bacterium CG1_02_38_46</name>
    <dbReference type="NCBI Taxonomy" id="1817893"/>
    <lineage>
        <taxon>Bacteria</taxon>
        <taxon>Candidatus Desantisiibacteriota</taxon>
    </lineage>
</organism>
<sequence length="364" mass="41881">MDELEELEKQGYRLIDIVSGDVQPKKEIQYLVDKVVEKKGSNFYSDLLYNLTSERFSEDKSRVLWQEILRHKYLISERLGRNIGIRVATLDYLENLKKLIKAPMIIPETQFARTLKFSTTDPLTGLLNRRVILEELAEAVQEHETKKMKFCMLMMDLDGFKKLNDTQGHQIGDLILQEVAQILRESTRENDIIGRYGGDEIIGILPDTDKDESKSITSRIRQHMEEELKEVKITLSIGMVEYPSDADADEELISLADEALYRAKLFGGNVISYFHPIMLTYRQDDPQPKEVSCVGNFNRWNTKQGKMGYDGNTCEWKISLNLLAGQYKYKFLIDGSKWIVDTEVTEYGDDGFGGKCSLLTVKME</sequence>
<dbReference type="InterPro" id="IPR000160">
    <property type="entry name" value="GGDEF_dom"/>
</dbReference>
<dbReference type="EMBL" id="MNUO01000039">
    <property type="protein sequence ID" value="OIN97671.1"/>
    <property type="molecule type" value="Genomic_DNA"/>
</dbReference>
<feature type="domain" description="GGDEF" evidence="1">
    <location>
        <begin position="148"/>
        <end position="276"/>
    </location>
</feature>
<dbReference type="Pfam" id="PF00990">
    <property type="entry name" value="GGDEF"/>
    <property type="match status" value="1"/>
</dbReference>
<dbReference type="CDD" id="cd01949">
    <property type="entry name" value="GGDEF"/>
    <property type="match status" value="1"/>
</dbReference>
<dbReference type="Gene3D" id="3.30.70.270">
    <property type="match status" value="1"/>
</dbReference>
<dbReference type="InterPro" id="IPR029787">
    <property type="entry name" value="Nucleotide_cyclase"/>
</dbReference>
<proteinExistence type="predicted"/>
<dbReference type="PROSITE" id="PS50887">
    <property type="entry name" value="GGDEF"/>
    <property type="match status" value="1"/>
</dbReference>
<evidence type="ECO:0000313" key="3">
    <source>
        <dbReference type="Proteomes" id="UP000182278"/>
    </source>
</evidence>
<protein>
    <recommendedName>
        <fullName evidence="1">GGDEF domain-containing protein</fullName>
    </recommendedName>
</protein>
<dbReference type="AlphaFoldDB" id="A0A1J4SE56"/>
<reference evidence="2 3" key="1">
    <citation type="journal article" date="2016" name="Environ. Microbiol.">
        <title>Genomic resolution of a cold subsurface aquifer community provides metabolic insights for novel microbes adapted to high CO concentrations.</title>
        <authorList>
            <person name="Probst A.J."/>
            <person name="Castelle C.J."/>
            <person name="Singh A."/>
            <person name="Brown C.T."/>
            <person name="Anantharaman K."/>
            <person name="Sharon I."/>
            <person name="Hug L.A."/>
            <person name="Burstein D."/>
            <person name="Emerson J.B."/>
            <person name="Thomas B.C."/>
            <person name="Banfield J.F."/>
        </authorList>
    </citation>
    <scope>NUCLEOTIDE SEQUENCE [LARGE SCALE GENOMIC DNA]</scope>
    <source>
        <strain evidence="2">CG1_02_38_46</strain>
    </source>
</reference>
<dbReference type="InterPro" id="IPR050469">
    <property type="entry name" value="Diguanylate_Cyclase"/>
</dbReference>
<dbReference type="NCBIfam" id="TIGR00254">
    <property type="entry name" value="GGDEF"/>
    <property type="match status" value="1"/>
</dbReference>
<dbReference type="FunFam" id="3.30.70.270:FF:000001">
    <property type="entry name" value="Diguanylate cyclase domain protein"/>
    <property type="match status" value="1"/>
</dbReference>
<evidence type="ECO:0000313" key="2">
    <source>
        <dbReference type="EMBL" id="OIN97671.1"/>
    </source>
</evidence>
<dbReference type="InterPro" id="IPR043128">
    <property type="entry name" value="Rev_trsase/Diguanyl_cyclase"/>
</dbReference>
<dbReference type="SMART" id="SM00267">
    <property type="entry name" value="GGDEF"/>
    <property type="match status" value="1"/>
</dbReference>
<dbReference type="InterPro" id="IPR032640">
    <property type="entry name" value="AMPK1_CBM"/>
</dbReference>
<dbReference type="InterPro" id="IPR013783">
    <property type="entry name" value="Ig-like_fold"/>
</dbReference>
<dbReference type="InterPro" id="IPR014756">
    <property type="entry name" value="Ig_E-set"/>
</dbReference>
<dbReference type="PANTHER" id="PTHR45138:SF9">
    <property type="entry name" value="DIGUANYLATE CYCLASE DGCM-RELATED"/>
    <property type="match status" value="1"/>
</dbReference>
<gene>
    <name evidence="2" type="ORF">AUJ66_02515</name>
</gene>
<dbReference type="SUPFAM" id="SSF55073">
    <property type="entry name" value="Nucleotide cyclase"/>
    <property type="match status" value="1"/>
</dbReference>
<dbReference type="PANTHER" id="PTHR45138">
    <property type="entry name" value="REGULATORY COMPONENTS OF SENSORY TRANSDUCTION SYSTEM"/>
    <property type="match status" value="1"/>
</dbReference>
<dbReference type="SUPFAM" id="SSF81296">
    <property type="entry name" value="E set domains"/>
    <property type="match status" value="1"/>
</dbReference>
<accession>A0A1J4SE56</accession>
<dbReference type="STRING" id="1817893.AUJ66_02515"/>
<dbReference type="Pfam" id="PF16561">
    <property type="entry name" value="AMPK1_CBM"/>
    <property type="match status" value="1"/>
</dbReference>
<dbReference type="Gene3D" id="2.60.40.10">
    <property type="entry name" value="Immunoglobulins"/>
    <property type="match status" value="1"/>
</dbReference>
<name>A0A1J4SE56_9BACT</name>
<comment type="caution">
    <text evidence="2">The sequence shown here is derived from an EMBL/GenBank/DDBJ whole genome shotgun (WGS) entry which is preliminary data.</text>
</comment>
<dbReference type="GO" id="GO:0052621">
    <property type="term" value="F:diguanylate cyclase activity"/>
    <property type="evidence" value="ECO:0007669"/>
    <property type="project" value="TreeGrafter"/>
</dbReference>
<evidence type="ECO:0000259" key="1">
    <source>
        <dbReference type="PROSITE" id="PS50887"/>
    </source>
</evidence>
<dbReference type="Proteomes" id="UP000182278">
    <property type="component" value="Unassembled WGS sequence"/>
</dbReference>